<dbReference type="InterPro" id="IPR018307">
    <property type="entry name" value="ABL9/DENND6_dom"/>
</dbReference>
<keyword evidence="2" id="KW-0812">Transmembrane</keyword>
<evidence type="ECO:0000256" key="1">
    <source>
        <dbReference type="ARBA" id="ARBA00038178"/>
    </source>
</evidence>
<feature type="domain" description="UDENN" evidence="3">
    <location>
        <begin position="45"/>
        <end position="427"/>
    </location>
</feature>
<dbReference type="Pfam" id="PF09794">
    <property type="entry name" value="Avl9"/>
    <property type="match status" value="1"/>
</dbReference>
<dbReference type="Proteomes" id="UP000694388">
    <property type="component" value="Unplaced"/>
</dbReference>
<dbReference type="GeneTree" id="ENSGT00390000010255"/>
<dbReference type="PANTHER" id="PTHR31017">
    <property type="entry name" value="LATE SECRETORY PATHWAY PROTEIN AVL9-RELATED"/>
    <property type="match status" value="1"/>
</dbReference>
<organism evidence="4 5">
    <name type="scientific">Eptatretus burgeri</name>
    <name type="common">Inshore hagfish</name>
    <dbReference type="NCBI Taxonomy" id="7764"/>
    <lineage>
        <taxon>Eukaryota</taxon>
        <taxon>Metazoa</taxon>
        <taxon>Chordata</taxon>
        <taxon>Craniata</taxon>
        <taxon>Vertebrata</taxon>
        <taxon>Cyclostomata</taxon>
        <taxon>Myxini</taxon>
        <taxon>Myxiniformes</taxon>
        <taxon>Myxinidae</taxon>
        <taxon>Eptatretinae</taxon>
        <taxon>Eptatretus</taxon>
    </lineage>
</organism>
<evidence type="ECO:0000259" key="3">
    <source>
        <dbReference type="PROSITE" id="PS50211"/>
    </source>
</evidence>
<feature type="transmembrane region" description="Helical" evidence="2">
    <location>
        <begin position="226"/>
        <end position="246"/>
    </location>
</feature>
<keyword evidence="2" id="KW-1133">Transmembrane helix</keyword>
<name>A0A8C4QDQ3_EPTBU</name>
<reference evidence="4" key="2">
    <citation type="submission" date="2025-09" db="UniProtKB">
        <authorList>
            <consortium name="Ensembl"/>
        </authorList>
    </citation>
    <scope>IDENTIFICATION</scope>
</reference>
<dbReference type="PROSITE" id="PS50211">
    <property type="entry name" value="DENN"/>
    <property type="match status" value="1"/>
</dbReference>
<feature type="transmembrane region" description="Helical" evidence="2">
    <location>
        <begin position="204"/>
        <end position="220"/>
    </location>
</feature>
<dbReference type="OMA" id="FDGTEWE"/>
<evidence type="ECO:0000313" key="5">
    <source>
        <dbReference type="Proteomes" id="UP000694388"/>
    </source>
</evidence>
<dbReference type="GO" id="GO:0005737">
    <property type="term" value="C:cytoplasm"/>
    <property type="evidence" value="ECO:0007669"/>
    <property type="project" value="TreeGrafter"/>
</dbReference>
<dbReference type="AlphaFoldDB" id="A0A8C4QDQ3"/>
<evidence type="ECO:0000313" key="4">
    <source>
        <dbReference type="Ensembl" id="ENSEBUP00000013922.1"/>
    </source>
</evidence>
<reference evidence="4" key="1">
    <citation type="submission" date="2025-08" db="UniProtKB">
        <authorList>
            <consortium name="Ensembl"/>
        </authorList>
    </citation>
    <scope>IDENTIFICATION</scope>
</reference>
<accession>A0A8C4QDQ3</accession>
<keyword evidence="2" id="KW-0472">Membrane</keyword>
<dbReference type="PANTHER" id="PTHR31017:SF1">
    <property type="entry name" value="LATE SECRETORY PATHWAY PROTEIN AVL9 HOMOLOG"/>
    <property type="match status" value="1"/>
</dbReference>
<protein>
    <recommendedName>
        <fullName evidence="3">UDENN domain-containing protein</fullName>
    </recommendedName>
</protein>
<keyword evidence="5" id="KW-1185">Reference proteome</keyword>
<dbReference type="InterPro" id="IPR051731">
    <property type="entry name" value="DENND11/AVL9_GEFs"/>
</dbReference>
<comment type="similarity">
    <text evidence="1">Belongs to the AVL9 family.</text>
</comment>
<evidence type="ECO:0000256" key="2">
    <source>
        <dbReference type="SAM" id="Phobius"/>
    </source>
</evidence>
<proteinExistence type="inferred from homology"/>
<sequence>MRRLCVCRPSEARRTGLPAQVVDRRGVPGCFANIMDVPCAARPVLHIVLIGFHHKKGSQVEFAYPPLLPALPPEWQALPHLALPDGAHNYQEDCVYFHLPPRTGHKGTVFGVACYQQIDTQKLKVRGADVTRGTVQKSIALLSCLPLYGFLQAKLQMITQVFFQEKDFSHMDMLKELFEQLNTSLASAHLNPSFMYVGLSARKLLLHFGHMTLMLFKLVLLEKRVLFFLTPVHSLVGTVMALLSLFPGMIEHGLEECMTFRPHGESLDEVPVSLHSWDSGLCSHQTAVQRLLHTHSMDPYDISYHISSVADGSDKDSRIARLPQSSAQLHAGVMKGTDRIDIAGLAVDSFPVVVQPFADFEDDQERLASNPLSGLKEDVYGMPLAIFTKGYACLPYLSLQQHILLGETSLRGFVVGATNFLFRRQKHLTDVAVDVESCQLEFHDDSLSTLLELTTADLRFISFLVQHVGEAAEGDIASTSWEGSEDWLRAQFRLYLLSLLTTTLESDNEVLLSDYGSAFVQAWQNTHNYRVWNIAKRTALHGIQAGHPFQGHYSVADVKLRLAHSMQRSESGRKLGSAIAHTSRSVMQTGRAVGHSVGGVLSGASTTFSSLLSYIISSSGPCLPQLPDDDS</sequence>
<dbReference type="Ensembl" id="ENSEBUT00000014498.1">
    <property type="protein sequence ID" value="ENSEBUP00000013922.1"/>
    <property type="gene ID" value="ENSEBUG00000008780.1"/>
</dbReference>
<dbReference type="InterPro" id="IPR037516">
    <property type="entry name" value="Tripartite_DENN"/>
</dbReference>